<evidence type="ECO:0000313" key="4">
    <source>
        <dbReference type="Proteomes" id="UP001642409"/>
    </source>
</evidence>
<dbReference type="EMBL" id="CATOUU010000654">
    <property type="protein sequence ID" value="CAI9938217.1"/>
    <property type="molecule type" value="Genomic_DNA"/>
</dbReference>
<keyword evidence="4" id="KW-1185">Reference proteome</keyword>
<accession>A0AA86U524</accession>
<evidence type="ECO:0000313" key="3">
    <source>
        <dbReference type="EMBL" id="CAL5990463.1"/>
    </source>
</evidence>
<gene>
    <name evidence="3" type="ORF">HINF_LOCUS11355</name>
    <name evidence="2" type="ORF">HINF_LOCUS25862</name>
</gene>
<protein>
    <submittedName>
        <fullName evidence="3">Hypothetical_protein</fullName>
    </submittedName>
</protein>
<feature type="signal peptide" evidence="1">
    <location>
        <begin position="1"/>
        <end position="18"/>
    </location>
</feature>
<reference evidence="3 4" key="2">
    <citation type="submission" date="2024-07" db="EMBL/GenBank/DDBJ databases">
        <authorList>
            <person name="Akdeniz Z."/>
        </authorList>
    </citation>
    <scope>NUCLEOTIDE SEQUENCE [LARGE SCALE GENOMIC DNA]</scope>
</reference>
<evidence type="ECO:0000256" key="1">
    <source>
        <dbReference type="SAM" id="SignalP"/>
    </source>
</evidence>
<dbReference type="EMBL" id="CAXDID020000025">
    <property type="protein sequence ID" value="CAL5990463.1"/>
    <property type="molecule type" value="Genomic_DNA"/>
</dbReference>
<feature type="chain" id="PRO_5041660733" evidence="1">
    <location>
        <begin position="19"/>
        <end position="130"/>
    </location>
</feature>
<dbReference type="Proteomes" id="UP001642409">
    <property type="component" value="Unassembled WGS sequence"/>
</dbReference>
<evidence type="ECO:0000313" key="2">
    <source>
        <dbReference type="EMBL" id="CAI9938217.1"/>
    </source>
</evidence>
<dbReference type="AlphaFoldDB" id="A0AA86U524"/>
<reference evidence="2" key="1">
    <citation type="submission" date="2023-06" db="EMBL/GenBank/DDBJ databases">
        <authorList>
            <person name="Kurt Z."/>
        </authorList>
    </citation>
    <scope>NUCLEOTIDE SEQUENCE</scope>
</reference>
<keyword evidence="1" id="KW-0732">Signal</keyword>
<sequence>MEFSLIFLFITAPSRLEGFQSLDDVWIASCQLLCNIGTRYWLIHFNFREHIVLKLLLLSTADIPQTKWFFLHRLLENEPNSGIIGIKLFINEVNYCKREMREMRRNRTEQCLERRQLLVRFCLFESKRGL</sequence>
<name>A0AA86U524_9EUKA</name>
<comment type="caution">
    <text evidence="2">The sequence shown here is derived from an EMBL/GenBank/DDBJ whole genome shotgun (WGS) entry which is preliminary data.</text>
</comment>
<organism evidence="2">
    <name type="scientific">Hexamita inflata</name>
    <dbReference type="NCBI Taxonomy" id="28002"/>
    <lineage>
        <taxon>Eukaryota</taxon>
        <taxon>Metamonada</taxon>
        <taxon>Diplomonadida</taxon>
        <taxon>Hexamitidae</taxon>
        <taxon>Hexamitinae</taxon>
        <taxon>Hexamita</taxon>
    </lineage>
</organism>
<proteinExistence type="predicted"/>